<dbReference type="Proteomes" id="UP000823521">
    <property type="component" value="Unassembled WGS sequence"/>
</dbReference>
<dbReference type="InterPro" id="IPR016032">
    <property type="entry name" value="Sig_transdc_resp-reg_C-effctor"/>
</dbReference>
<name>A0ABS3VMA1_MICEH</name>
<dbReference type="InterPro" id="IPR051677">
    <property type="entry name" value="AfsR-DnrI-RedD_regulator"/>
</dbReference>
<feature type="domain" description="OmpR/PhoB-type" evidence="6">
    <location>
        <begin position="1"/>
        <end position="99"/>
    </location>
</feature>
<proteinExistence type="inferred from homology"/>
<evidence type="ECO:0000313" key="7">
    <source>
        <dbReference type="EMBL" id="MBO4205655.1"/>
    </source>
</evidence>
<dbReference type="EMBL" id="WVUH01000032">
    <property type="protein sequence ID" value="MBO4205655.1"/>
    <property type="molecule type" value="Genomic_DNA"/>
</dbReference>
<evidence type="ECO:0000313" key="8">
    <source>
        <dbReference type="Proteomes" id="UP000823521"/>
    </source>
</evidence>
<dbReference type="SUPFAM" id="SSF48452">
    <property type="entry name" value="TPR-like"/>
    <property type="match status" value="1"/>
</dbReference>
<dbReference type="Gene3D" id="1.25.40.10">
    <property type="entry name" value="Tetratricopeptide repeat domain"/>
    <property type="match status" value="1"/>
</dbReference>
<dbReference type="InterPro" id="IPR005158">
    <property type="entry name" value="BTAD"/>
</dbReference>
<comment type="caution">
    <text evidence="7">The sequence shown here is derived from an EMBL/GenBank/DDBJ whole genome shotgun (WGS) entry which is preliminary data.</text>
</comment>
<evidence type="ECO:0000256" key="3">
    <source>
        <dbReference type="ARBA" id="ARBA00023125"/>
    </source>
</evidence>
<comment type="similarity">
    <text evidence="1">Belongs to the AfsR/DnrI/RedD regulatory family.</text>
</comment>
<keyword evidence="4" id="KW-0804">Transcription</keyword>
<reference evidence="7 8" key="1">
    <citation type="submission" date="2019-12" db="EMBL/GenBank/DDBJ databases">
        <title>Whole genome sequencing of endophytic Actinobacterium Micromonospora sp. MPMI6T.</title>
        <authorList>
            <person name="Evv R."/>
            <person name="Podile A.R."/>
        </authorList>
    </citation>
    <scope>NUCLEOTIDE SEQUENCE [LARGE SCALE GENOMIC DNA]</scope>
    <source>
        <strain evidence="7 8">MPMI6</strain>
    </source>
</reference>
<dbReference type="CDD" id="cd15831">
    <property type="entry name" value="BTAD"/>
    <property type="match status" value="1"/>
</dbReference>
<keyword evidence="2" id="KW-0805">Transcription regulation</keyword>
<dbReference type="InterPro" id="IPR036388">
    <property type="entry name" value="WH-like_DNA-bd_sf"/>
</dbReference>
<dbReference type="Pfam" id="PF00486">
    <property type="entry name" value="Trans_reg_C"/>
    <property type="match status" value="1"/>
</dbReference>
<dbReference type="SMART" id="SM01043">
    <property type="entry name" value="BTAD"/>
    <property type="match status" value="1"/>
</dbReference>
<protein>
    <recommendedName>
        <fullName evidence="6">OmpR/PhoB-type domain-containing protein</fullName>
    </recommendedName>
</protein>
<dbReference type="InterPro" id="IPR011990">
    <property type="entry name" value="TPR-like_helical_dom_sf"/>
</dbReference>
<accession>A0ABS3VMA1</accession>
<evidence type="ECO:0000259" key="6">
    <source>
        <dbReference type="PROSITE" id="PS51755"/>
    </source>
</evidence>
<dbReference type="SUPFAM" id="SSF46894">
    <property type="entry name" value="C-terminal effector domain of the bipartite response regulators"/>
    <property type="match status" value="1"/>
</dbReference>
<dbReference type="Pfam" id="PF03704">
    <property type="entry name" value="BTAD"/>
    <property type="match status" value="1"/>
</dbReference>
<gene>
    <name evidence="7" type="ORF">GSF22_06485</name>
</gene>
<evidence type="ECO:0000256" key="1">
    <source>
        <dbReference type="ARBA" id="ARBA00005820"/>
    </source>
</evidence>
<evidence type="ECO:0000256" key="4">
    <source>
        <dbReference type="ARBA" id="ARBA00023163"/>
    </source>
</evidence>
<dbReference type="Gene3D" id="1.10.10.10">
    <property type="entry name" value="Winged helix-like DNA-binding domain superfamily/Winged helix DNA-binding domain"/>
    <property type="match status" value="1"/>
</dbReference>
<dbReference type="PANTHER" id="PTHR35807:SF1">
    <property type="entry name" value="TRANSCRIPTIONAL REGULATOR REDD"/>
    <property type="match status" value="1"/>
</dbReference>
<sequence length="325" mass="35785">MIDVLSCFTFGVLGPVVVRGTTGQMPIREPRCRSVLAALLLYAGRTVAVPRLVELVWGDHPPATARKAVQVYVSRLRRDLVGVTDVEVVTDPDGYRLDCARERVDLHEFRRLVIESRRQDAPDRRIRLLTSALGMWRGRAFADASPHGLRDWVAPGLEEERLLVIEELYEARLAGGSGPDLLAPLTALAAEHPLRERLTGLLMIALFRAGRVAEAARAFRELHRRMVRETGLEPGPTLAALHRQILVGAPHDPDVLRGSFTGLVTGDPGGLLDVAGRYLRDGDHDRAMACYHLARALARDADDLATSQLVTVAMDSAARRRGRNT</sequence>
<dbReference type="RefSeq" id="WP_208811844.1">
    <property type="nucleotide sequence ID" value="NZ_WVUH01000032.1"/>
</dbReference>
<dbReference type="PROSITE" id="PS51755">
    <property type="entry name" value="OMPR_PHOB"/>
    <property type="match status" value="1"/>
</dbReference>
<keyword evidence="3 5" id="KW-0238">DNA-binding</keyword>
<dbReference type="SMART" id="SM00862">
    <property type="entry name" value="Trans_reg_C"/>
    <property type="match status" value="1"/>
</dbReference>
<evidence type="ECO:0000256" key="5">
    <source>
        <dbReference type="PROSITE-ProRule" id="PRU01091"/>
    </source>
</evidence>
<organism evidence="7 8">
    <name type="scientific">Micromonospora echinofusca</name>
    <dbReference type="NCBI Taxonomy" id="47858"/>
    <lineage>
        <taxon>Bacteria</taxon>
        <taxon>Bacillati</taxon>
        <taxon>Actinomycetota</taxon>
        <taxon>Actinomycetes</taxon>
        <taxon>Micromonosporales</taxon>
        <taxon>Micromonosporaceae</taxon>
        <taxon>Micromonospora</taxon>
    </lineage>
</organism>
<dbReference type="PANTHER" id="PTHR35807">
    <property type="entry name" value="TRANSCRIPTIONAL REGULATOR REDD-RELATED"/>
    <property type="match status" value="1"/>
</dbReference>
<feature type="DNA-binding region" description="OmpR/PhoB-type" evidence="5">
    <location>
        <begin position="1"/>
        <end position="99"/>
    </location>
</feature>
<keyword evidence="8" id="KW-1185">Reference proteome</keyword>
<evidence type="ECO:0000256" key="2">
    <source>
        <dbReference type="ARBA" id="ARBA00023015"/>
    </source>
</evidence>
<dbReference type="InterPro" id="IPR001867">
    <property type="entry name" value="OmpR/PhoB-type_DNA-bd"/>
</dbReference>